<evidence type="ECO:0000313" key="2">
    <source>
        <dbReference type="Proteomes" id="UP001589575"/>
    </source>
</evidence>
<gene>
    <name evidence="1" type="ORF">ACFFX0_27230</name>
</gene>
<name>A0ABV5G6W0_9MICC</name>
<evidence type="ECO:0000313" key="1">
    <source>
        <dbReference type="EMBL" id="MFB9074682.1"/>
    </source>
</evidence>
<organism evidence="1 2">
    <name type="scientific">Citricoccus parietis</name>
    <dbReference type="NCBI Taxonomy" id="592307"/>
    <lineage>
        <taxon>Bacteria</taxon>
        <taxon>Bacillati</taxon>
        <taxon>Actinomycetota</taxon>
        <taxon>Actinomycetes</taxon>
        <taxon>Micrococcales</taxon>
        <taxon>Micrococcaceae</taxon>
        <taxon>Citricoccus</taxon>
    </lineage>
</organism>
<dbReference type="EMBL" id="JBHMFI010000002">
    <property type="protein sequence ID" value="MFB9074682.1"/>
    <property type="molecule type" value="Genomic_DNA"/>
</dbReference>
<comment type="caution">
    <text evidence="1">The sequence shown here is derived from an EMBL/GenBank/DDBJ whole genome shotgun (WGS) entry which is preliminary data.</text>
</comment>
<reference evidence="1 2" key="1">
    <citation type="submission" date="2024-09" db="EMBL/GenBank/DDBJ databases">
        <authorList>
            <person name="Sun Q."/>
            <person name="Mori K."/>
        </authorList>
    </citation>
    <scope>NUCLEOTIDE SEQUENCE [LARGE SCALE GENOMIC DNA]</scope>
    <source>
        <strain evidence="1 2">CCM 7609</strain>
    </source>
</reference>
<dbReference type="Proteomes" id="UP001589575">
    <property type="component" value="Unassembled WGS sequence"/>
</dbReference>
<protein>
    <submittedName>
        <fullName evidence="1">Uncharacterized protein</fullName>
    </submittedName>
</protein>
<sequence>MRGMARITTQVRPAMKSSTAISPNSVLVDISMSRSTWCQGRSRPVIRSCHPVAGRPSATWRADAGR</sequence>
<accession>A0ABV5G6W0</accession>
<proteinExistence type="predicted"/>
<keyword evidence="2" id="KW-1185">Reference proteome</keyword>